<dbReference type="AlphaFoldDB" id="A0A927RNL6"/>
<dbReference type="Pfam" id="PF01636">
    <property type="entry name" value="APH"/>
    <property type="match status" value="1"/>
</dbReference>
<evidence type="ECO:0000256" key="1">
    <source>
        <dbReference type="SAM" id="MobiDB-lite"/>
    </source>
</evidence>
<reference evidence="3" key="1">
    <citation type="submission" date="2020-10" db="EMBL/GenBank/DDBJ databases">
        <title>Sequencing the genomes of 1000 actinobacteria strains.</title>
        <authorList>
            <person name="Klenk H.-P."/>
        </authorList>
    </citation>
    <scope>NUCLEOTIDE SEQUENCE</scope>
    <source>
        <strain evidence="3">DSM 45354</strain>
    </source>
</reference>
<feature type="domain" description="Aminoglycoside phosphotransferase" evidence="2">
    <location>
        <begin position="195"/>
        <end position="301"/>
    </location>
</feature>
<dbReference type="RefSeq" id="WP_192753606.1">
    <property type="nucleotide sequence ID" value="NZ_BAABJL010000057.1"/>
</dbReference>
<dbReference type="EMBL" id="JADBEM010000001">
    <property type="protein sequence ID" value="MBE1610203.1"/>
    <property type="molecule type" value="Genomic_DNA"/>
</dbReference>
<dbReference type="Gene3D" id="3.90.1200.10">
    <property type="match status" value="1"/>
</dbReference>
<evidence type="ECO:0000313" key="4">
    <source>
        <dbReference type="Proteomes" id="UP000638648"/>
    </source>
</evidence>
<sequence>MDAPDHDPRLAEPPQRPRFGPLRSSPPEQVLEGLSGAASDTGWVVERFGHDSGFPNGGIWTVTADRAGGSGPRSAWVKRTGAGYLGTSDVWRCQVAPEDPQWWGREAAFYDSDLATSGWGAGVRAARCYAIDDHDECRDLWLESVDVPADLPVCERAVRGLAHWQVAHIDTKHSWLSDDWIPTHVRRRGLDNERTLAHPAWPIAIERGLDPALRDLVAARVTDPIRIRHQLRDLPRVLTHYDFHQSNIGTVGEEVVIIDWAYVGWGPVGHDVGHLALDSVGPGTSPSEIWRALRSAYCDALTAAGWNGDLDVVRRSMVTSNVLRLGWTIDHVLSVVDQVPDDVFAAMAARLNFFADLH</sequence>
<evidence type="ECO:0000313" key="3">
    <source>
        <dbReference type="EMBL" id="MBE1610203.1"/>
    </source>
</evidence>
<evidence type="ECO:0000259" key="2">
    <source>
        <dbReference type="Pfam" id="PF01636"/>
    </source>
</evidence>
<feature type="compositionally biased region" description="Basic and acidic residues" evidence="1">
    <location>
        <begin position="1"/>
        <end position="10"/>
    </location>
</feature>
<dbReference type="SUPFAM" id="SSF56112">
    <property type="entry name" value="Protein kinase-like (PK-like)"/>
    <property type="match status" value="1"/>
</dbReference>
<protein>
    <recommendedName>
        <fullName evidence="2">Aminoglycoside phosphotransferase domain-containing protein</fullName>
    </recommendedName>
</protein>
<dbReference type="Proteomes" id="UP000638648">
    <property type="component" value="Unassembled WGS sequence"/>
</dbReference>
<name>A0A927RNL6_9ACTN</name>
<feature type="region of interest" description="Disordered" evidence="1">
    <location>
        <begin position="1"/>
        <end position="33"/>
    </location>
</feature>
<dbReference type="InterPro" id="IPR002575">
    <property type="entry name" value="Aminoglycoside_PTrfase"/>
</dbReference>
<accession>A0A927RNL6</accession>
<organism evidence="3 4">
    <name type="scientific">Actinopolymorpha pittospori</name>
    <dbReference type="NCBI Taxonomy" id="648752"/>
    <lineage>
        <taxon>Bacteria</taxon>
        <taxon>Bacillati</taxon>
        <taxon>Actinomycetota</taxon>
        <taxon>Actinomycetes</taxon>
        <taxon>Propionibacteriales</taxon>
        <taxon>Actinopolymorphaceae</taxon>
        <taxon>Actinopolymorpha</taxon>
    </lineage>
</organism>
<comment type="caution">
    <text evidence="3">The sequence shown here is derived from an EMBL/GenBank/DDBJ whole genome shotgun (WGS) entry which is preliminary data.</text>
</comment>
<gene>
    <name evidence="3" type="ORF">HEB94_007051</name>
</gene>
<dbReference type="InterPro" id="IPR011009">
    <property type="entry name" value="Kinase-like_dom_sf"/>
</dbReference>
<proteinExistence type="predicted"/>
<keyword evidence="4" id="KW-1185">Reference proteome</keyword>